<evidence type="ECO:0000313" key="5">
    <source>
        <dbReference type="EMBL" id="AIS32332.1"/>
    </source>
</evidence>
<feature type="domain" description="SHSP" evidence="4">
    <location>
        <begin position="110"/>
        <end position="219"/>
    </location>
</feature>
<comment type="similarity">
    <text evidence="1 2">Belongs to the small heat shock protein (HSP20) family.</text>
</comment>
<dbReference type="EMBL" id="LN515531">
    <property type="protein sequence ID" value="CEA14540.1"/>
    <property type="molecule type" value="Genomic_DNA"/>
</dbReference>
<sequence>MDEKKTRLESKGQEKGVKAKAAEVKDTVSEKGEEVKAKAAEVKDTVSDKGEEVKIKATEAKDTVSDRSKEIKENATVKTEELRTTAEKVVNDVLKTIREKQEDLGKTINDYTAPNTPYVDLVDTPTEFILIADLPGVGKEDLSVDVTQESVTITATFPAAMEGEDVNYIKRERGHGEVTRTLKLPEEIKIKEASANFEESALTIKLPKILPETQKLEIN</sequence>
<dbReference type="OrthoDB" id="198277at2157"/>
<evidence type="ECO:0000256" key="3">
    <source>
        <dbReference type="SAM" id="MobiDB-lite"/>
    </source>
</evidence>
<dbReference type="STRING" id="2162.BRM9_1518"/>
<gene>
    <name evidence="5" type="ORF">BRM9_1518</name>
    <name evidence="6" type="ORF">DSM1535_2220</name>
</gene>
<dbReference type="InterPro" id="IPR031107">
    <property type="entry name" value="Small_HSP"/>
</dbReference>
<evidence type="ECO:0000256" key="1">
    <source>
        <dbReference type="PROSITE-ProRule" id="PRU00285"/>
    </source>
</evidence>
<dbReference type="PROSITE" id="PS01031">
    <property type="entry name" value="SHSP"/>
    <property type="match status" value="1"/>
</dbReference>
<evidence type="ECO:0000313" key="6">
    <source>
        <dbReference type="EMBL" id="CEA14540.1"/>
    </source>
</evidence>
<protein>
    <submittedName>
        <fullName evidence="5">Heat shock protein Hsp20/alpha crystallin family</fullName>
    </submittedName>
</protein>
<reference evidence="5 7" key="1">
    <citation type="submission" date="2013-12" db="EMBL/GenBank/DDBJ databases">
        <title>The complete genome sequence of Methanobacterium sp. BRM9.</title>
        <authorList>
            <consortium name="Pastoral Greenhouse Gas Research Consortium"/>
            <person name="Kelly W.J."/>
            <person name="Leahy S.C."/>
            <person name="Perry R."/>
            <person name="Li D."/>
            <person name="Altermann E."/>
            <person name="Lambie S.C."/>
            <person name="Attwood G.T."/>
        </authorList>
    </citation>
    <scope>NUCLEOTIDE SEQUENCE [LARGE SCALE GENOMIC DNA]</scope>
    <source>
        <strain evidence="5 7">BRM9</strain>
    </source>
</reference>
<dbReference type="Gene3D" id="1.20.120.20">
    <property type="entry name" value="Apolipoprotein"/>
    <property type="match status" value="1"/>
</dbReference>
<keyword evidence="5" id="KW-0346">Stress response</keyword>
<dbReference type="EMBL" id="CP006933">
    <property type="protein sequence ID" value="AIS32332.1"/>
    <property type="molecule type" value="Genomic_DNA"/>
</dbReference>
<evidence type="ECO:0000313" key="7">
    <source>
        <dbReference type="Proteomes" id="UP000029661"/>
    </source>
</evidence>
<dbReference type="Pfam" id="PF00011">
    <property type="entry name" value="HSP20"/>
    <property type="match status" value="1"/>
</dbReference>
<accession>A0A090I8D3</accession>
<dbReference type="SUPFAM" id="SSF49764">
    <property type="entry name" value="HSP20-like chaperones"/>
    <property type="match status" value="1"/>
</dbReference>
<dbReference type="InterPro" id="IPR008978">
    <property type="entry name" value="HSP20-like_chaperone"/>
</dbReference>
<proteinExistence type="inferred from homology"/>
<evidence type="ECO:0000259" key="4">
    <source>
        <dbReference type="PROSITE" id="PS01031"/>
    </source>
</evidence>
<dbReference type="Proteomes" id="UP000029661">
    <property type="component" value="Chromosome"/>
</dbReference>
<dbReference type="PANTHER" id="PTHR11527">
    <property type="entry name" value="HEAT-SHOCK PROTEIN 20 FAMILY MEMBER"/>
    <property type="match status" value="1"/>
</dbReference>
<evidence type="ECO:0000256" key="2">
    <source>
        <dbReference type="RuleBase" id="RU003616"/>
    </source>
</evidence>
<organism evidence="6">
    <name type="scientific">Methanobacterium formicicum</name>
    <dbReference type="NCBI Taxonomy" id="2162"/>
    <lineage>
        <taxon>Archaea</taxon>
        <taxon>Methanobacteriati</taxon>
        <taxon>Methanobacteriota</taxon>
        <taxon>Methanomada group</taxon>
        <taxon>Methanobacteria</taxon>
        <taxon>Methanobacteriales</taxon>
        <taxon>Methanobacteriaceae</taxon>
        <taxon>Methanobacterium</taxon>
    </lineage>
</organism>
<dbReference type="KEGG" id="mfi:DSM1535_2220"/>
<reference evidence="6" key="2">
    <citation type="submission" date="2014-08" db="EMBL/GenBank/DDBJ databases">
        <authorList>
            <person name="Wibberg D."/>
        </authorList>
    </citation>
    <scope>NUCLEOTIDE SEQUENCE</scope>
</reference>
<dbReference type="PATRIC" id="fig|2162.9.peg.2290"/>
<dbReference type="RefSeq" id="WP_052400002.1">
    <property type="nucleotide sequence ID" value="NZ_CP006933.1"/>
</dbReference>
<feature type="region of interest" description="Disordered" evidence="3">
    <location>
        <begin position="1"/>
        <end position="27"/>
    </location>
</feature>
<dbReference type="CDD" id="cd06464">
    <property type="entry name" value="ACD_sHsps-like"/>
    <property type="match status" value="1"/>
</dbReference>
<dbReference type="GeneID" id="24792684"/>
<dbReference type="Gene3D" id="2.60.40.790">
    <property type="match status" value="1"/>
</dbReference>
<dbReference type="AlphaFoldDB" id="A0A090I8D3"/>
<dbReference type="InterPro" id="IPR002068">
    <property type="entry name" value="A-crystallin/Hsp20_dom"/>
</dbReference>
<name>A0A090I8D3_METFO</name>
<dbReference type="KEGG" id="mfc:BRM9_1518"/>